<evidence type="ECO:0000313" key="8">
    <source>
        <dbReference type="Proteomes" id="UP000467201"/>
    </source>
</evidence>
<dbReference type="InterPro" id="IPR011146">
    <property type="entry name" value="HIT-like"/>
</dbReference>
<sequence length="239" mass="26503">MNGDVTGPDDQTTSDERLREEQTISDERLREEQTISDERLREEQTIIDHGVGDPDHLQRLWTPHRMSYIAESPMKKGSDSSQSSQPFTDIPNLADEDGLVVARGELVYAVLNLYPYNPGHLMVVPYRRVSELEDLTDAESAELMSYTQKAIRVIKAVSRPHGFNVGLNLGHSAGGSLAEHLHMHVVPRWGGDANFITIIGGSKVIPQLLRETRALLATEWAKQDRGSGRGEGSHGRSDA</sequence>
<keyword evidence="1" id="KW-0547">Nucleotide-binding</keyword>
<evidence type="ECO:0000256" key="2">
    <source>
        <dbReference type="PIRSR" id="PIRSR639383-1"/>
    </source>
</evidence>
<keyword evidence="7" id="KW-0378">Hydrolase</keyword>
<dbReference type="SUPFAM" id="SSF54197">
    <property type="entry name" value="HIT-like"/>
    <property type="match status" value="1"/>
</dbReference>
<dbReference type="KEGG" id="mdr:MDOR_15830"/>
<feature type="binding site" evidence="3">
    <location>
        <position position="112"/>
    </location>
    <ligand>
        <name>substrate</name>
    </ligand>
</feature>
<dbReference type="Proteomes" id="UP000467201">
    <property type="component" value="Chromosome"/>
</dbReference>
<gene>
    <name evidence="7" type="ORF">MDOR_15830</name>
</gene>
<dbReference type="PANTHER" id="PTHR42997">
    <property type="entry name" value="HIT FAMILY HYDROLASE"/>
    <property type="match status" value="1"/>
</dbReference>
<dbReference type="EMBL" id="AP022605">
    <property type="protein sequence ID" value="BBZ07414.1"/>
    <property type="molecule type" value="Genomic_DNA"/>
</dbReference>
<feature type="domain" description="HIT" evidence="6">
    <location>
        <begin position="86"/>
        <end position="195"/>
    </location>
</feature>
<dbReference type="Pfam" id="PF01230">
    <property type="entry name" value="HIT"/>
    <property type="match status" value="1"/>
</dbReference>
<dbReference type="Gene3D" id="3.30.428.10">
    <property type="entry name" value="HIT-like"/>
    <property type="match status" value="1"/>
</dbReference>
<feature type="compositionally biased region" description="Basic and acidic residues" evidence="5">
    <location>
        <begin position="14"/>
        <end position="40"/>
    </location>
</feature>
<name>A0A7I7VQ68_9MYCO</name>
<evidence type="ECO:0000256" key="1">
    <source>
        <dbReference type="ARBA" id="ARBA00022741"/>
    </source>
</evidence>
<feature type="binding site" evidence="3">
    <location>
        <position position="184"/>
    </location>
    <ligand>
        <name>substrate</name>
    </ligand>
</feature>
<accession>A0A7I7VQ68</accession>
<dbReference type="GO" id="GO:0016787">
    <property type="term" value="F:hydrolase activity"/>
    <property type="evidence" value="ECO:0007669"/>
    <property type="project" value="UniProtKB-KW"/>
</dbReference>
<dbReference type="InterPro" id="IPR036265">
    <property type="entry name" value="HIT-like_sf"/>
</dbReference>
<evidence type="ECO:0000256" key="3">
    <source>
        <dbReference type="PIRSR" id="PIRSR639383-2"/>
    </source>
</evidence>
<feature type="short sequence motif" description="Histidine triad motif" evidence="4">
    <location>
        <begin position="180"/>
        <end position="184"/>
    </location>
</feature>
<evidence type="ECO:0000256" key="4">
    <source>
        <dbReference type="PROSITE-ProRule" id="PRU00464"/>
    </source>
</evidence>
<dbReference type="InterPro" id="IPR052908">
    <property type="entry name" value="AP-4-A_phosphorylase"/>
</dbReference>
<reference evidence="7 8" key="1">
    <citation type="journal article" date="2019" name="Emerg. Microbes Infect.">
        <title>Comprehensive subspecies identification of 175 nontuberculous mycobacteria species based on 7547 genomic profiles.</title>
        <authorList>
            <person name="Matsumoto Y."/>
            <person name="Kinjo T."/>
            <person name="Motooka D."/>
            <person name="Nabeya D."/>
            <person name="Jung N."/>
            <person name="Uechi K."/>
            <person name="Horii T."/>
            <person name="Iida T."/>
            <person name="Fujita J."/>
            <person name="Nakamura S."/>
        </authorList>
    </citation>
    <scope>NUCLEOTIDE SEQUENCE [LARGE SCALE GENOMIC DNA]</scope>
    <source>
        <strain evidence="7 8">JCM 12405</strain>
    </source>
</reference>
<protein>
    <submittedName>
        <fullName evidence="7">Diadenosine polyphosphate hydrolase</fullName>
    </submittedName>
</protein>
<evidence type="ECO:0000313" key="7">
    <source>
        <dbReference type="EMBL" id="BBZ07414.1"/>
    </source>
</evidence>
<dbReference type="PROSITE" id="PS51084">
    <property type="entry name" value="HIT_2"/>
    <property type="match status" value="1"/>
</dbReference>
<evidence type="ECO:0000256" key="5">
    <source>
        <dbReference type="SAM" id="MobiDB-lite"/>
    </source>
</evidence>
<dbReference type="GO" id="GO:0000166">
    <property type="term" value="F:nucleotide binding"/>
    <property type="evidence" value="ECO:0007669"/>
    <property type="project" value="UniProtKB-KW"/>
</dbReference>
<feature type="region of interest" description="Disordered" evidence="5">
    <location>
        <begin position="1"/>
        <end position="40"/>
    </location>
</feature>
<dbReference type="PANTHER" id="PTHR42997:SF1">
    <property type="entry name" value="AP-4-A PHOSPHORYLASE"/>
    <property type="match status" value="1"/>
</dbReference>
<organism evidence="7 8">
    <name type="scientific">Mycolicibacterium doricum</name>
    <dbReference type="NCBI Taxonomy" id="126673"/>
    <lineage>
        <taxon>Bacteria</taxon>
        <taxon>Bacillati</taxon>
        <taxon>Actinomycetota</taxon>
        <taxon>Actinomycetes</taxon>
        <taxon>Mycobacteriales</taxon>
        <taxon>Mycobacteriaceae</taxon>
        <taxon>Mycolicibacterium</taxon>
    </lineage>
</organism>
<dbReference type="CDD" id="cd01275">
    <property type="entry name" value="FHIT"/>
    <property type="match status" value="1"/>
</dbReference>
<evidence type="ECO:0000259" key="6">
    <source>
        <dbReference type="PROSITE" id="PS51084"/>
    </source>
</evidence>
<dbReference type="InterPro" id="IPR039383">
    <property type="entry name" value="FHIT"/>
</dbReference>
<feature type="active site" description="Tele-AMP-histidine intermediate" evidence="2">
    <location>
        <position position="182"/>
    </location>
</feature>
<dbReference type="AlphaFoldDB" id="A0A7I7VQ68"/>
<proteinExistence type="predicted"/>